<evidence type="ECO:0000313" key="2">
    <source>
        <dbReference type="EMBL" id="KAF2226968.1"/>
    </source>
</evidence>
<dbReference type="SMART" id="SM00028">
    <property type="entry name" value="TPR"/>
    <property type="match status" value="2"/>
</dbReference>
<protein>
    <submittedName>
        <fullName evidence="2">Uncharacterized protein</fullName>
    </submittedName>
</protein>
<dbReference type="Gene3D" id="1.25.40.10">
    <property type="entry name" value="Tetratricopeptide repeat domain"/>
    <property type="match status" value="1"/>
</dbReference>
<evidence type="ECO:0000313" key="3">
    <source>
        <dbReference type="Proteomes" id="UP000799538"/>
    </source>
</evidence>
<dbReference type="OrthoDB" id="1872379at2759"/>
<reference evidence="3" key="1">
    <citation type="journal article" date="2020" name="Stud. Mycol.">
        <title>101 Dothideomycetes genomes: A test case for predicting lifestyles and emergence of pathogens.</title>
        <authorList>
            <person name="Haridas S."/>
            <person name="Albert R."/>
            <person name="Binder M."/>
            <person name="Bloem J."/>
            <person name="LaButti K."/>
            <person name="Salamov A."/>
            <person name="Andreopoulos B."/>
            <person name="Baker S."/>
            <person name="Barry K."/>
            <person name="Bills G."/>
            <person name="Bluhm B."/>
            <person name="Cannon C."/>
            <person name="Castanera R."/>
            <person name="Culley D."/>
            <person name="Daum C."/>
            <person name="Ezra D."/>
            <person name="Gonzalez J."/>
            <person name="Henrissat B."/>
            <person name="Kuo A."/>
            <person name="Liang C."/>
            <person name="Lipzen A."/>
            <person name="Lutzoni F."/>
            <person name="Magnuson J."/>
            <person name="Mondo S."/>
            <person name="Nolan M."/>
            <person name="Ohm R."/>
            <person name="Pangilinan J."/>
            <person name="Park H.-J."/>
            <person name="Ramirez L."/>
            <person name="Alfaro M."/>
            <person name="Sun H."/>
            <person name="Tritt A."/>
            <person name="Yoshinaga Y."/>
            <person name="Zwiers L.-H."/>
            <person name="Turgeon B."/>
            <person name="Goodwin S."/>
            <person name="Spatafora J."/>
            <person name="Crous P."/>
            <person name="Grigoriev I."/>
        </authorList>
    </citation>
    <scope>NUCLEOTIDE SEQUENCE [LARGE SCALE GENOMIC DNA]</scope>
    <source>
        <strain evidence="3">CECT 20119</strain>
    </source>
</reference>
<accession>A0A6A6GMW5</accession>
<dbReference type="InterPro" id="IPR011990">
    <property type="entry name" value="TPR-like_helical_dom_sf"/>
</dbReference>
<proteinExistence type="predicted"/>
<feature type="region of interest" description="Disordered" evidence="1">
    <location>
        <begin position="138"/>
        <end position="171"/>
    </location>
</feature>
<name>A0A6A6GMW5_9PEZI</name>
<feature type="compositionally biased region" description="Polar residues" evidence="1">
    <location>
        <begin position="1"/>
        <end position="14"/>
    </location>
</feature>
<dbReference type="InterPro" id="IPR052769">
    <property type="entry name" value="TPR_domain_protein"/>
</dbReference>
<dbReference type="InterPro" id="IPR019734">
    <property type="entry name" value="TPR_rpt"/>
</dbReference>
<dbReference type="PANTHER" id="PTHR46014">
    <property type="entry name" value="TETRATRICOPEPTIDE REPEAT PROTEIN 1"/>
    <property type="match status" value="1"/>
</dbReference>
<dbReference type="AlphaFoldDB" id="A0A6A6GMW5"/>
<keyword evidence="3" id="KW-1185">Reference proteome</keyword>
<sequence>MRPSSPASSTATFHSTRSRSPSPSPSSQPPTAATNPSLPRPTPREDRFSPTEEASLLSTSTDLKSEGNALFARSSFSQAISTYDRALASVPNYLDYEIAVLRSNIAACHIKLAEWKEAIESADKAVDNLRSLDGVDVTESRTAGSKKEAGHGTNGKADVDGRAEEATDETEQALDKLHQSGHTLAEVQKLRSKILLRRAKARTELATWSHLQGAEEDYRFLLRAPGLSPTDRNTVQGALAALGPRLDDARQREMAEMMGTLKGLGNSLLKPFGLSTENFNFVKDERSGGYSMNFQQ</sequence>
<feature type="region of interest" description="Disordered" evidence="1">
    <location>
        <begin position="1"/>
        <end position="53"/>
    </location>
</feature>
<dbReference type="PANTHER" id="PTHR46014:SF1">
    <property type="entry name" value="TETRATRICOPEPTIDE REPEAT PROTEIN 1"/>
    <property type="match status" value="1"/>
</dbReference>
<organism evidence="2 3">
    <name type="scientific">Elsinoe ampelina</name>
    <dbReference type="NCBI Taxonomy" id="302913"/>
    <lineage>
        <taxon>Eukaryota</taxon>
        <taxon>Fungi</taxon>
        <taxon>Dikarya</taxon>
        <taxon>Ascomycota</taxon>
        <taxon>Pezizomycotina</taxon>
        <taxon>Dothideomycetes</taxon>
        <taxon>Dothideomycetidae</taxon>
        <taxon>Myriangiales</taxon>
        <taxon>Elsinoaceae</taxon>
        <taxon>Elsinoe</taxon>
    </lineage>
</organism>
<dbReference type="SUPFAM" id="SSF48452">
    <property type="entry name" value="TPR-like"/>
    <property type="match status" value="1"/>
</dbReference>
<dbReference type="Proteomes" id="UP000799538">
    <property type="component" value="Unassembled WGS sequence"/>
</dbReference>
<gene>
    <name evidence="2" type="ORF">BDZ85DRAFT_190794</name>
</gene>
<dbReference type="EMBL" id="ML992502">
    <property type="protein sequence ID" value="KAF2226968.1"/>
    <property type="molecule type" value="Genomic_DNA"/>
</dbReference>
<evidence type="ECO:0000256" key="1">
    <source>
        <dbReference type="SAM" id="MobiDB-lite"/>
    </source>
</evidence>